<reference evidence="1" key="1">
    <citation type="submission" date="2019-08" db="EMBL/GenBank/DDBJ databases">
        <authorList>
            <person name="Kucharzyk K."/>
            <person name="Murdoch R.W."/>
            <person name="Higgins S."/>
            <person name="Loffler F."/>
        </authorList>
    </citation>
    <scope>NUCLEOTIDE SEQUENCE</scope>
</reference>
<sequence>MVGLDIGQSLLRALVPFRKQDRANLELRNEQHLTGGMLLSIWVTGSKQHTIALHSTEIGRLKVADQHYLLILKLLCGIVRNN</sequence>
<dbReference type="EMBL" id="VSSQ01037964">
    <property type="protein sequence ID" value="MPM90809.1"/>
    <property type="molecule type" value="Genomic_DNA"/>
</dbReference>
<evidence type="ECO:0000313" key="1">
    <source>
        <dbReference type="EMBL" id="MPM90809.1"/>
    </source>
</evidence>
<proteinExistence type="predicted"/>
<name>A0A645DNF5_9ZZZZ</name>
<organism evidence="1">
    <name type="scientific">bioreactor metagenome</name>
    <dbReference type="NCBI Taxonomy" id="1076179"/>
    <lineage>
        <taxon>unclassified sequences</taxon>
        <taxon>metagenomes</taxon>
        <taxon>ecological metagenomes</taxon>
    </lineage>
</organism>
<dbReference type="AlphaFoldDB" id="A0A645DNF5"/>
<protein>
    <submittedName>
        <fullName evidence="1">Uncharacterized protein</fullName>
    </submittedName>
</protein>
<comment type="caution">
    <text evidence="1">The sequence shown here is derived from an EMBL/GenBank/DDBJ whole genome shotgun (WGS) entry which is preliminary data.</text>
</comment>
<gene>
    <name evidence="1" type="ORF">SDC9_137931</name>
</gene>
<accession>A0A645DNF5</accession>